<dbReference type="EC" id="2.7.7.65" evidence="6"/>
<dbReference type="PROSITE" id="PS50887">
    <property type="entry name" value="GGDEF"/>
    <property type="match status" value="1"/>
</dbReference>
<dbReference type="InterPro" id="IPR043128">
    <property type="entry name" value="Rev_trsase/Diguanyl_cyclase"/>
</dbReference>
<dbReference type="SMART" id="SM00091">
    <property type="entry name" value="PAS"/>
    <property type="match status" value="2"/>
</dbReference>
<dbReference type="PROSITE" id="PS50113">
    <property type="entry name" value="PAC"/>
    <property type="match status" value="2"/>
</dbReference>
<dbReference type="Pfam" id="PF13426">
    <property type="entry name" value="PAS_9"/>
    <property type="match status" value="2"/>
</dbReference>
<feature type="domain" description="PAS" evidence="2">
    <location>
        <begin position="161"/>
        <end position="213"/>
    </location>
</feature>
<dbReference type="Proteomes" id="UP001281656">
    <property type="component" value="Unassembled WGS sequence"/>
</dbReference>
<dbReference type="InterPro" id="IPR035965">
    <property type="entry name" value="PAS-like_dom_sf"/>
</dbReference>
<dbReference type="Gene3D" id="3.30.450.20">
    <property type="entry name" value="PAS domain"/>
    <property type="match status" value="2"/>
</dbReference>
<keyword evidence="1" id="KW-0175">Coiled coil</keyword>
<dbReference type="GO" id="GO:0052621">
    <property type="term" value="F:diguanylate cyclase activity"/>
    <property type="evidence" value="ECO:0007669"/>
    <property type="project" value="UniProtKB-EC"/>
</dbReference>
<dbReference type="SUPFAM" id="SSF55073">
    <property type="entry name" value="Nucleotide cyclase"/>
    <property type="match status" value="1"/>
</dbReference>
<dbReference type="Gene3D" id="3.30.70.270">
    <property type="match status" value="1"/>
</dbReference>
<keyword evidence="6" id="KW-0808">Transferase</keyword>
<dbReference type="PROSITE" id="PS50112">
    <property type="entry name" value="PAS"/>
    <property type="match status" value="2"/>
</dbReference>
<dbReference type="CDD" id="cd01949">
    <property type="entry name" value="GGDEF"/>
    <property type="match status" value="1"/>
</dbReference>
<dbReference type="InterPro" id="IPR000700">
    <property type="entry name" value="PAS-assoc_C"/>
</dbReference>
<dbReference type="InterPro" id="IPR037522">
    <property type="entry name" value="HD_GYP_dom"/>
</dbReference>
<dbReference type="InterPro" id="IPR052155">
    <property type="entry name" value="Biofilm_reg_signaling"/>
</dbReference>
<evidence type="ECO:0000259" key="2">
    <source>
        <dbReference type="PROSITE" id="PS50112"/>
    </source>
</evidence>
<dbReference type="NCBIfam" id="TIGR00254">
    <property type="entry name" value="GGDEF"/>
    <property type="match status" value="1"/>
</dbReference>
<dbReference type="SUPFAM" id="SSF55785">
    <property type="entry name" value="PYP-like sensor domain (PAS domain)"/>
    <property type="match status" value="2"/>
</dbReference>
<dbReference type="InterPro" id="IPR029787">
    <property type="entry name" value="Nucleotide_cyclase"/>
</dbReference>
<dbReference type="CDD" id="cd00077">
    <property type="entry name" value="HDc"/>
    <property type="match status" value="1"/>
</dbReference>
<feature type="domain" description="PAC" evidence="3">
    <location>
        <begin position="109"/>
        <end position="160"/>
    </location>
</feature>
<evidence type="ECO:0000259" key="4">
    <source>
        <dbReference type="PROSITE" id="PS50887"/>
    </source>
</evidence>
<name>A0ABU4JSP4_9CLOT</name>
<feature type="domain" description="PAC" evidence="3">
    <location>
        <begin position="243"/>
        <end position="295"/>
    </location>
</feature>
<evidence type="ECO:0000313" key="6">
    <source>
        <dbReference type="EMBL" id="MDW8800963.1"/>
    </source>
</evidence>
<dbReference type="PANTHER" id="PTHR44757:SF4">
    <property type="entry name" value="DIGUANYLATE CYCLASE DGCE-RELATED"/>
    <property type="match status" value="1"/>
</dbReference>
<feature type="domain" description="PAS" evidence="2">
    <location>
        <begin position="36"/>
        <end position="87"/>
    </location>
</feature>
<dbReference type="SUPFAM" id="SSF109604">
    <property type="entry name" value="HD-domain/PDEase-like"/>
    <property type="match status" value="1"/>
</dbReference>
<dbReference type="NCBIfam" id="TIGR00229">
    <property type="entry name" value="sensory_box"/>
    <property type="match status" value="2"/>
</dbReference>
<dbReference type="EMBL" id="JARUJP010000006">
    <property type="protein sequence ID" value="MDW8800963.1"/>
    <property type="molecule type" value="Genomic_DNA"/>
</dbReference>
<dbReference type="InterPro" id="IPR001610">
    <property type="entry name" value="PAC"/>
</dbReference>
<sequence length="632" mass="71366">MEDKISCITCSWRKRNSKNKKLKFNCINIKNEFKLQMAYFSQLYENSFEAVAILNNQDEIISINKSFTKIFKYELNEVVGKSINEVIADRKLTKDAFDISKIVLQGGFVSRETTRKRKDGQLVNVKMTAFPIIVSNTQIGIYAVYEDITEQKVIEKALKEQKEWLKVTLSSIGDGVIATDREGKINFMNNAAAELTGHSVTEAEGSALTDIFNVSWGKSYDDDSERKDLILMTVINEGKTFKSEENVQLISKDKKAYNISISAAPIQIEGGKSIGMVITFQNITDRVLMEEKLIKMSLYDSLTEVYNRTYFHSISNEHDSKKSQNLGLILCDLDGLKIINDTLGHFVGDELLIATTEVLKKACGSNCIVARIGGDEFVVVLKNTSKKEIEELNSKIENEIKTYNKNNNRLHLSISKGIAFSGQTFKSMKDIFKQADNDMYICKLHNRESNRNAIMKTMIKALKETDFVTEGHIERMKKISVGFAANLGLPKKIINSIGLLAEFRDIGKVGVSSELLQKPGMLNDEEKKELKRHSEIGYRIAKHATALEHIAELILKHHEAWDGNGYPIGLKGVRIPIECRIISIVDAYDAMTSNSPYKKPMSKREAIEELKKCGGVQFDPELVDKFIKYLKP</sequence>
<dbReference type="Pfam" id="PF00990">
    <property type="entry name" value="GGDEF"/>
    <property type="match status" value="1"/>
</dbReference>
<evidence type="ECO:0000259" key="5">
    <source>
        <dbReference type="PROSITE" id="PS51832"/>
    </source>
</evidence>
<dbReference type="InterPro" id="IPR000014">
    <property type="entry name" value="PAS"/>
</dbReference>
<evidence type="ECO:0000256" key="1">
    <source>
        <dbReference type="SAM" id="Coils"/>
    </source>
</evidence>
<dbReference type="Pfam" id="PF13487">
    <property type="entry name" value="HD_5"/>
    <property type="match status" value="1"/>
</dbReference>
<evidence type="ECO:0000259" key="3">
    <source>
        <dbReference type="PROSITE" id="PS50113"/>
    </source>
</evidence>
<dbReference type="RefSeq" id="WP_261672861.1">
    <property type="nucleotide sequence ID" value="NZ_JARUJP010000006.1"/>
</dbReference>
<dbReference type="InterPro" id="IPR000160">
    <property type="entry name" value="GGDEF_dom"/>
</dbReference>
<dbReference type="Gene3D" id="1.10.3210.10">
    <property type="entry name" value="Hypothetical protein af1432"/>
    <property type="match status" value="1"/>
</dbReference>
<reference evidence="6 7" key="1">
    <citation type="submission" date="2023-04" db="EMBL/GenBank/DDBJ databases">
        <title>Clostridium tannerae sp. nov., isolated from the fecal material of an alpaca.</title>
        <authorList>
            <person name="Miller S."/>
            <person name="Hendry M."/>
            <person name="King J."/>
            <person name="Sankaranarayanan K."/>
            <person name="Lawson P.A."/>
        </authorList>
    </citation>
    <scope>NUCLEOTIDE SEQUENCE [LARGE SCALE GENOMIC DNA]</scope>
    <source>
        <strain evidence="6 7">A1-XYC3</strain>
    </source>
</reference>
<comment type="caution">
    <text evidence="6">The sequence shown here is derived from an EMBL/GenBank/DDBJ whole genome shotgun (WGS) entry which is preliminary data.</text>
</comment>
<protein>
    <submittedName>
        <fullName evidence="6">Diguanylate cyclase</fullName>
        <ecNumber evidence="6">2.7.7.65</ecNumber>
    </submittedName>
</protein>
<keyword evidence="7" id="KW-1185">Reference proteome</keyword>
<keyword evidence="6" id="KW-0548">Nucleotidyltransferase</keyword>
<dbReference type="CDD" id="cd00130">
    <property type="entry name" value="PAS"/>
    <property type="match status" value="2"/>
</dbReference>
<dbReference type="InterPro" id="IPR003607">
    <property type="entry name" value="HD/PDEase_dom"/>
</dbReference>
<dbReference type="SMART" id="SM00086">
    <property type="entry name" value="PAC"/>
    <property type="match status" value="2"/>
</dbReference>
<dbReference type="PANTHER" id="PTHR44757">
    <property type="entry name" value="DIGUANYLATE CYCLASE DGCP"/>
    <property type="match status" value="1"/>
</dbReference>
<feature type="domain" description="GGDEF" evidence="4">
    <location>
        <begin position="324"/>
        <end position="457"/>
    </location>
</feature>
<dbReference type="PROSITE" id="PS51832">
    <property type="entry name" value="HD_GYP"/>
    <property type="match status" value="1"/>
</dbReference>
<accession>A0ABU4JSP4</accession>
<proteinExistence type="predicted"/>
<evidence type="ECO:0000313" key="7">
    <source>
        <dbReference type="Proteomes" id="UP001281656"/>
    </source>
</evidence>
<gene>
    <name evidence="6" type="ORF">P8V03_07325</name>
</gene>
<dbReference type="SMART" id="SM00267">
    <property type="entry name" value="GGDEF"/>
    <property type="match status" value="1"/>
</dbReference>
<feature type="domain" description="HD-GYP" evidence="5">
    <location>
        <begin position="447"/>
        <end position="632"/>
    </location>
</feature>
<organism evidence="6 7">
    <name type="scientific">Clostridium tanneri</name>
    <dbReference type="NCBI Taxonomy" id="3037988"/>
    <lineage>
        <taxon>Bacteria</taxon>
        <taxon>Bacillati</taxon>
        <taxon>Bacillota</taxon>
        <taxon>Clostridia</taxon>
        <taxon>Eubacteriales</taxon>
        <taxon>Clostridiaceae</taxon>
        <taxon>Clostridium</taxon>
    </lineage>
</organism>
<feature type="coiled-coil region" evidence="1">
    <location>
        <begin position="382"/>
        <end position="409"/>
    </location>
</feature>